<evidence type="ECO:0000313" key="2">
    <source>
        <dbReference type="EMBL" id="KAK5776428.1"/>
    </source>
</evidence>
<keyword evidence="3" id="KW-1185">Reference proteome</keyword>
<accession>A0ABR0MR18</accession>
<gene>
    <name evidence="2" type="ORF">PVK06_044387</name>
</gene>
<proteinExistence type="predicted"/>
<reference evidence="2 3" key="1">
    <citation type="submission" date="2023-03" db="EMBL/GenBank/DDBJ databases">
        <title>WGS of Gossypium arboreum.</title>
        <authorList>
            <person name="Yu D."/>
        </authorList>
    </citation>
    <scope>NUCLEOTIDE SEQUENCE [LARGE SCALE GENOMIC DNA]</scope>
    <source>
        <tissue evidence="2">Leaf</tissue>
    </source>
</reference>
<name>A0ABR0MR18_GOSAR</name>
<dbReference type="EMBL" id="JARKNE010000012">
    <property type="protein sequence ID" value="KAK5776428.1"/>
    <property type="molecule type" value="Genomic_DNA"/>
</dbReference>
<sequence>MTIRSNRKDVSENSKLNKKESQTSTQLEEVVHDVSNSNLNDQCITNNHLELNFESQQEFGFGDGKELNITTYASDPINLVVDVIVDLKVDLTLTTNLQLKPILSEGVNEPTYLLFVDEEMPTEQINKFISFSFDDDGKTRVDRSSRDTKLKILW</sequence>
<evidence type="ECO:0000256" key="1">
    <source>
        <dbReference type="SAM" id="MobiDB-lite"/>
    </source>
</evidence>
<protein>
    <submittedName>
        <fullName evidence="2">Uncharacterized protein</fullName>
    </submittedName>
</protein>
<dbReference type="Proteomes" id="UP001358586">
    <property type="component" value="Chromosome 12"/>
</dbReference>
<evidence type="ECO:0000313" key="3">
    <source>
        <dbReference type="Proteomes" id="UP001358586"/>
    </source>
</evidence>
<feature type="region of interest" description="Disordered" evidence="1">
    <location>
        <begin position="1"/>
        <end position="26"/>
    </location>
</feature>
<comment type="caution">
    <text evidence="2">The sequence shown here is derived from an EMBL/GenBank/DDBJ whole genome shotgun (WGS) entry which is preliminary data.</text>
</comment>
<organism evidence="2 3">
    <name type="scientific">Gossypium arboreum</name>
    <name type="common">Tree cotton</name>
    <name type="synonym">Gossypium nanking</name>
    <dbReference type="NCBI Taxonomy" id="29729"/>
    <lineage>
        <taxon>Eukaryota</taxon>
        <taxon>Viridiplantae</taxon>
        <taxon>Streptophyta</taxon>
        <taxon>Embryophyta</taxon>
        <taxon>Tracheophyta</taxon>
        <taxon>Spermatophyta</taxon>
        <taxon>Magnoliopsida</taxon>
        <taxon>eudicotyledons</taxon>
        <taxon>Gunneridae</taxon>
        <taxon>Pentapetalae</taxon>
        <taxon>rosids</taxon>
        <taxon>malvids</taxon>
        <taxon>Malvales</taxon>
        <taxon>Malvaceae</taxon>
        <taxon>Malvoideae</taxon>
        <taxon>Gossypium</taxon>
    </lineage>
</organism>
<feature type="compositionally biased region" description="Basic and acidic residues" evidence="1">
    <location>
        <begin position="1"/>
        <end position="21"/>
    </location>
</feature>